<sequence>MSLDRIEGRSHLVGAQKSVVVRVALDDSIATRGELDAYFKVVDEHDAAATGHDTGRKKGTSTIIFRSEFPITKREMQKALDEVRVISVRTVQD</sequence>
<accession>A0A1F7XMI4</accession>
<dbReference type="EMBL" id="MGFX01000004">
    <property type="protein sequence ID" value="OGM15485.1"/>
    <property type="molecule type" value="Genomic_DNA"/>
</dbReference>
<comment type="caution">
    <text evidence="1">The sequence shown here is derived from an EMBL/GenBank/DDBJ whole genome shotgun (WGS) entry which is preliminary data.</text>
</comment>
<dbReference type="AlphaFoldDB" id="A0A1F7XMI4"/>
<organism evidence="1 2">
    <name type="scientific">Candidatus Woesebacteria bacterium RBG_16_42_24</name>
    <dbReference type="NCBI Taxonomy" id="1802485"/>
    <lineage>
        <taxon>Bacteria</taxon>
        <taxon>Candidatus Woeseibacteriota</taxon>
    </lineage>
</organism>
<dbReference type="Proteomes" id="UP000177382">
    <property type="component" value="Unassembled WGS sequence"/>
</dbReference>
<dbReference type="STRING" id="1802485.A2V97_00440"/>
<protein>
    <submittedName>
        <fullName evidence="1">Uncharacterized protein</fullName>
    </submittedName>
</protein>
<evidence type="ECO:0000313" key="1">
    <source>
        <dbReference type="EMBL" id="OGM15485.1"/>
    </source>
</evidence>
<reference evidence="1 2" key="1">
    <citation type="journal article" date="2016" name="Nat. Commun.">
        <title>Thousands of microbial genomes shed light on interconnected biogeochemical processes in an aquifer system.</title>
        <authorList>
            <person name="Anantharaman K."/>
            <person name="Brown C.T."/>
            <person name="Hug L.A."/>
            <person name="Sharon I."/>
            <person name="Castelle C.J."/>
            <person name="Probst A.J."/>
            <person name="Thomas B.C."/>
            <person name="Singh A."/>
            <person name="Wilkins M.J."/>
            <person name="Karaoz U."/>
            <person name="Brodie E.L."/>
            <person name="Williams K.H."/>
            <person name="Hubbard S.S."/>
            <person name="Banfield J.F."/>
        </authorList>
    </citation>
    <scope>NUCLEOTIDE SEQUENCE [LARGE SCALE GENOMIC DNA]</scope>
</reference>
<gene>
    <name evidence="1" type="ORF">A2V97_00440</name>
</gene>
<proteinExistence type="predicted"/>
<name>A0A1F7XMI4_9BACT</name>
<evidence type="ECO:0000313" key="2">
    <source>
        <dbReference type="Proteomes" id="UP000177382"/>
    </source>
</evidence>